<gene>
    <name evidence="2" type="ORF">LZD57_00280</name>
</gene>
<reference evidence="2" key="1">
    <citation type="submission" date="2022-01" db="EMBL/GenBank/DDBJ databases">
        <title>Jiella avicenniae sp. nov., a novel endophytic bacterium isolated from bark of Avicennia marina.</title>
        <authorList>
            <person name="Tuo L."/>
        </authorList>
    </citation>
    <scope>NUCLEOTIDE SEQUENCE</scope>
    <source>
        <strain evidence="2">CBK1P-4</strain>
    </source>
</reference>
<evidence type="ECO:0000313" key="3">
    <source>
        <dbReference type="Proteomes" id="UP001139035"/>
    </source>
</evidence>
<name>A0A9X1T2W8_9HYPH</name>
<protein>
    <submittedName>
        <fullName evidence="2">Uncharacterized protein</fullName>
    </submittedName>
</protein>
<keyword evidence="3" id="KW-1185">Reference proteome</keyword>
<dbReference type="RefSeq" id="WP_233717116.1">
    <property type="nucleotide sequence ID" value="NZ_JAJUWU010000001.1"/>
</dbReference>
<dbReference type="Proteomes" id="UP001139035">
    <property type="component" value="Unassembled WGS sequence"/>
</dbReference>
<evidence type="ECO:0000313" key="2">
    <source>
        <dbReference type="EMBL" id="MCE7026412.1"/>
    </source>
</evidence>
<feature type="region of interest" description="Disordered" evidence="1">
    <location>
        <begin position="128"/>
        <end position="202"/>
    </location>
</feature>
<feature type="compositionally biased region" description="Low complexity" evidence="1">
    <location>
        <begin position="144"/>
        <end position="202"/>
    </location>
</feature>
<evidence type="ECO:0000256" key="1">
    <source>
        <dbReference type="SAM" id="MobiDB-lite"/>
    </source>
</evidence>
<comment type="caution">
    <text evidence="2">The sequence shown here is derived from an EMBL/GenBank/DDBJ whole genome shotgun (WGS) entry which is preliminary data.</text>
</comment>
<dbReference type="AlphaFoldDB" id="A0A9X1T2W8"/>
<sequence>MKHTQIATVALAAAGHAYAALAVEDGRVTEASFAAFLARNGDDARRLYGYCRERGFPKPEILWRKSHEFEGEPVSRDWTAIAEAERAFFTAFRAVAEAMEAFHEEDAADAPFPASGWQALFRAAEDQTVAAEPAATRSDDVDQAADGAAGEGPSADGVPAAEAVSAPPAAETGEAAAEATTETGTEKPAAPAKARRGAPNPA</sequence>
<proteinExistence type="predicted"/>
<accession>A0A9X1T2W8</accession>
<organism evidence="2 3">
    <name type="scientific">Jiella avicenniae</name>
    <dbReference type="NCBI Taxonomy" id="2907202"/>
    <lineage>
        <taxon>Bacteria</taxon>
        <taxon>Pseudomonadati</taxon>
        <taxon>Pseudomonadota</taxon>
        <taxon>Alphaproteobacteria</taxon>
        <taxon>Hyphomicrobiales</taxon>
        <taxon>Aurantimonadaceae</taxon>
        <taxon>Jiella</taxon>
    </lineage>
</organism>
<dbReference type="EMBL" id="JAJUWU010000001">
    <property type="protein sequence ID" value="MCE7026412.1"/>
    <property type="molecule type" value="Genomic_DNA"/>
</dbReference>